<dbReference type="RefSeq" id="XP_002786629.1">
    <property type="nucleotide sequence ID" value="XM_002786583.1"/>
</dbReference>
<keyword evidence="2" id="KW-1185">Reference proteome</keyword>
<accession>C5KB99</accession>
<dbReference type="AlphaFoldDB" id="C5KB99"/>
<dbReference type="SUPFAM" id="SSF53067">
    <property type="entry name" value="Actin-like ATPase domain"/>
    <property type="match status" value="1"/>
</dbReference>
<reference evidence="1 2" key="1">
    <citation type="submission" date="2008-07" db="EMBL/GenBank/DDBJ databases">
        <authorList>
            <person name="El-Sayed N."/>
            <person name="Caler E."/>
            <person name="Inman J."/>
            <person name="Amedeo P."/>
            <person name="Hass B."/>
            <person name="Wortman J."/>
        </authorList>
    </citation>
    <scope>NUCLEOTIDE SEQUENCE [LARGE SCALE GENOMIC DNA]</scope>
    <source>
        <strain evidence="2">ATCC 50983 / TXsc</strain>
    </source>
</reference>
<dbReference type="InterPro" id="IPR043129">
    <property type="entry name" value="ATPase_NBD"/>
</dbReference>
<evidence type="ECO:0008006" key="3">
    <source>
        <dbReference type="Google" id="ProtNLM"/>
    </source>
</evidence>
<sequence length="202" mass="22074">MLAHRFRCKWRMITLGAPLSLYVIGQPTALVVDMGYSSSRIVPVFACMPVMEAAVESEASAMVRAEPIGEDRPEDGLRELVVTAMEEAIVKCPIDVRRPVASKVYFVGGRSGDPSLKADILEEFASRISPKWNTHGENRSLAVYIRLPNFSSESITVFQPGSCLEPTDLIWIGASIYGGERREGMALAEGLSRDADTPPGDE</sequence>
<evidence type="ECO:0000313" key="2">
    <source>
        <dbReference type="Proteomes" id="UP000007800"/>
    </source>
</evidence>
<evidence type="ECO:0000313" key="1">
    <source>
        <dbReference type="EMBL" id="EER18425.1"/>
    </source>
</evidence>
<dbReference type="OrthoDB" id="337660at2759"/>
<proteinExistence type="predicted"/>
<protein>
    <recommendedName>
        <fullName evidence="3">Actin</fullName>
    </recommendedName>
</protein>
<organism evidence="2">
    <name type="scientific">Perkinsus marinus (strain ATCC 50983 / TXsc)</name>
    <dbReference type="NCBI Taxonomy" id="423536"/>
    <lineage>
        <taxon>Eukaryota</taxon>
        <taxon>Sar</taxon>
        <taxon>Alveolata</taxon>
        <taxon>Perkinsozoa</taxon>
        <taxon>Perkinsea</taxon>
        <taxon>Perkinsida</taxon>
        <taxon>Perkinsidae</taxon>
        <taxon>Perkinsus</taxon>
    </lineage>
</organism>
<dbReference type="EMBL" id="GG671811">
    <property type="protein sequence ID" value="EER18425.1"/>
    <property type="molecule type" value="Genomic_DNA"/>
</dbReference>
<dbReference type="Gene3D" id="3.30.420.40">
    <property type="match status" value="1"/>
</dbReference>
<dbReference type="GeneID" id="9049231"/>
<name>C5KB99_PERM5</name>
<dbReference type="Proteomes" id="UP000007800">
    <property type="component" value="Unassembled WGS sequence"/>
</dbReference>
<gene>
    <name evidence="1" type="ORF">Pmar_PMAR005336</name>
</gene>
<dbReference type="InParanoid" id="C5KB99"/>